<evidence type="ECO:0000313" key="2">
    <source>
        <dbReference type="EMBL" id="BAL84354.1"/>
    </source>
</evidence>
<dbReference type="KEGG" id="sri:SELR_26460"/>
<protein>
    <submittedName>
        <fullName evidence="2">Uncharacterized protein</fullName>
    </submittedName>
</protein>
<name>I0GUB7_SELRL</name>
<evidence type="ECO:0000256" key="1">
    <source>
        <dbReference type="SAM" id="Phobius"/>
    </source>
</evidence>
<gene>
    <name evidence="2" type="ordered locus">SELR_26460</name>
</gene>
<dbReference type="EMBL" id="AP012292">
    <property type="protein sequence ID" value="BAL84354.1"/>
    <property type="molecule type" value="Genomic_DNA"/>
</dbReference>
<keyword evidence="1" id="KW-1133">Transmembrane helix</keyword>
<accession>I0GUB7</accession>
<dbReference type="HOGENOM" id="CLU_1266168_0_0_9"/>
<proteinExistence type="predicted"/>
<dbReference type="PATRIC" id="fig|927704.6.peg.2732"/>
<feature type="transmembrane region" description="Helical" evidence="1">
    <location>
        <begin position="178"/>
        <end position="198"/>
    </location>
</feature>
<sequence>MLSLLVFLELLIIITKNEYSRQFRNEISCKTMKRNYKCIIILLILCVIFAGLTVMVSISEMKSYGVIHILKSLFVGLFIFCAYIIYVYNNRLGTARNRRLYYEREKNHFKRWRTYQLKRELSIYEVDNTFLPMLYEIIKWAMKLFLGAITLVFTATGLGYDTLLNHIFDSLSIGDELLIYLCGVVLEIFIILFLGWIINFSGLQIRKSVVSDIYALRN</sequence>
<reference evidence="2 3" key="1">
    <citation type="submission" date="2011-10" db="EMBL/GenBank/DDBJ databases">
        <title>Whole genome sequence of Selenomonas ruminantium subsp. lactilytica TAM6421.</title>
        <authorList>
            <person name="Oguchi A."/>
            <person name="Ankai A."/>
            <person name="Kaneko J."/>
            <person name="Yamada-Narita S."/>
            <person name="Fukui S."/>
            <person name="Takahashi M."/>
            <person name="Onodera T."/>
            <person name="Kojima S."/>
            <person name="Fushimi T."/>
            <person name="Abe N."/>
            <person name="Kamio Y."/>
            <person name="Yamazaki S."/>
            <person name="Fujita N."/>
        </authorList>
    </citation>
    <scope>NUCLEOTIDE SEQUENCE [LARGE SCALE GENOMIC DNA]</scope>
    <source>
        <strain evidence="3">NBRC 103574 / TAM6421</strain>
    </source>
</reference>
<feature type="transmembrane region" description="Helical" evidence="1">
    <location>
        <begin position="64"/>
        <end position="88"/>
    </location>
</feature>
<keyword evidence="1" id="KW-0472">Membrane</keyword>
<feature type="transmembrane region" description="Helical" evidence="1">
    <location>
        <begin position="140"/>
        <end position="158"/>
    </location>
</feature>
<dbReference type="Proteomes" id="UP000007887">
    <property type="component" value="Chromosome"/>
</dbReference>
<feature type="transmembrane region" description="Helical" evidence="1">
    <location>
        <begin position="38"/>
        <end position="58"/>
    </location>
</feature>
<evidence type="ECO:0000313" key="3">
    <source>
        <dbReference type="Proteomes" id="UP000007887"/>
    </source>
</evidence>
<keyword evidence="1" id="KW-0812">Transmembrane</keyword>
<organism evidence="2 3">
    <name type="scientific">Selenomonas ruminantium subsp. lactilytica (strain NBRC 103574 / TAM6421)</name>
    <dbReference type="NCBI Taxonomy" id="927704"/>
    <lineage>
        <taxon>Bacteria</taxon>
        <taxon>Bacillati</taxon>
        <taxon>Bacillota</taxon>
        <taxon>Negativicutes</taxon>
        <taxon>Selenomonadales</taxon>
        <taxon>Selenomonadaceae</taxon>
        <taxon>Selenomonas</taxon>
    </lineage>
</organism>
<dbReference type="AlphaFoldDB" id="I0GUB7"/>